<feature type="compositionally biased region" description="Basic and acidic residues" evidence="1">
    <location>
        <begin position="1"/>
        <end position="12"/>
    </location>
</feature>
<dbReference type="InParanoid" id="A0A3N7HZZ0"/>
<sequence length="120" mass="13005">MPPKARAKDKGKAPQTQPTKPESLKPSTKLMSSAILSAKPVKSWYEAVIEEEEPTKPPQVQPDTVQYWVDTISKSPELLLALQKVSQQASNDFVSPTGSISKSLSKPQGGFSTSKPLLSL</sequence>
<protein>
    <submittedName>
        <fullName evidence="2">Uncharacterized protein</fullName>
    </submittedName>
</protein>
<evidence type="ECO:0000256" key="1">
    <source>
        <dbReference type="SAM" id="MobiDB-lite"/>
    </source>
</evidence>
<proteinExistence type="predicted"/>
<evidence type="ECO:0000313" key="2">
    <source>
        <dbReference type="EMBL" id="RQP01985.1"/>
    </source>
</evidence>
<dbReference type="EMBL" id="CM009306">
    <property type="protein sequence ID" value="RQP01985.1"/>
    <property type="molecule type" value="Genomic_DNA"/>
</dbReference>
<feature type="compositionally biased region" description="Polar residues" evidence="1">
    <location>
        <begin position="14"/>
        <end position="29"/>
    </location>
</feature>
<feature type="region of interest" description="Disordered" evidence="1">
    <location>
        <begin position="91"/>
        <end position="120"/>
    </location>
</feature>
<evidence type="ECO:0000313" key="3">
    <source>
        <dbReference type="Proteomes" id="UP000006729"/>
    </source>
</evidence>
<keyword evidence="3" id="KW-1185">Reference proteome</keyword>
<organism evidence="2 3">
    <name type="scientific">Populus trichocarpa</name>
    <name type="common">Western balsam poplar</name>
    <name type="synonym">Populus balsamifera subsp. trichocarpa</name>
    <dbReference type="NCBI Taxonomy" id="3694"/>
    <lineage>
        <taxon>Eukaryota</taxon>
        <taxon>Viridiplantae</taxon>
        <taxon>Streptophyta</taxon>
        <taxon>Embryophyta</taxon>
        <taxon>Tracheophyta</taxon>
        <taxon>Spermatophyta</taxon>
        <taxon>Magnoliopsida</taxon>
        <taxon>eudicotyledons</taxon>
        <taxon>Gunneridae</taxon>
        <taxon>Pentapetalae</taxon>
        <taxon>rosids</taxon>
        <taxon>fabids</taxon>
        <taxon>Malpighiales</taxon>
        <taxon>Salicaceae</taxon>
        <taxon>Saliceae</taxon>
        <taxon>Populus</taxon>
    </lineage>
</organism>
<feature type="region of interest" description="Disordered" evidence="1">
    <location>
        <begin position="1"/>
        <end position="29"/>
    </location>
</feature>
<dbReference type="Proteomes" id="UP000006729">
    <property type="component" value="Chromosome 17"/>
</dbReference>
<gene>
    <name evidence="2" type="ORF">POPTR_017G057620</name>
</gene>
<dbReference type="AlphaFoldDB" id="A0A3N7HZZ0"/>
<name>A0A3N7HZZ0_POPTR</name>
<reference evidence="2 3" key="1">
    <citation type="journal article" date="2006" name="Science">
        <title>The genome of black cottonwood, Populus trichocarpa (Torr. &amp; Gray).</title>
        <authorList>
            <person name="Tuskan G.A."/>
            <person name="Difazio S."/>
            <person name="Jansson S."/>
            <person name="Bohlmann J."/>
            <person name="Grigoriev I."/>
            <person name="Hellsten U."/>
            <person name="Putnam N."/>
            <person name="Ralph S."/>
            <person name="Rombauts S."/>
            <person name="Salamov A."/>
            <person name="Schein J."/>
            <person name="Sterck L."/>
            <person name="Aerts A."/>
            <person name="Bhalerao R.R."/>
            <person name="Bhalerao R.P."/>
            <person name="Blaudez D."/>
            <person name="Boerjan W."/>
            <person name="Brun A."/>
            <person name="Brunner A."/>
            <person name="Busov V."/>
            <person name="Campbell M."/>
            <person name="Carlson J."/>
            <person name="Chalot M."/>
            <person name="Chapman J."/>
            <person name="Chen G.L."/>
            <person name="Cooper D."/>
            <person name="Coutinho P.M."/>
            <person name="Couturier J."/>
            <person name="Covert S."/>
            <person name="Cronk Q."/>
            <person name="Cunningham R."/>
            <person name="Davis J."/>
            <person name="Degroeve S."/>
            <person name="Dejardin A."/>
            <person name="Depamphilis C."/>
            <person name="Detter J."/>
            <person name="Dirks B."/>
            <person name="Dubchak I."/>
            <person name="Duplessis S."/>
            <person name="Ehlting J."/>
            <person name="Ellis B."/>
            <person name="Gendler K."/>
            <person name="Goodstein D."/>
            <person name="Gribskov M."/>
            <person name="Grimwood J."/>
            <person name="Groover A."/>
            <person name="Gunter L."/>
            <person name="Hamberger B."/>
            <person name="Heinze B."/>
            <person name="Helariutta Y."/>
            <person name="Henrissat B."/>
            <person name="Holligan D."/>
            <person name="Holt R."/>
            <person name="Huang W."/>
            <person name="Islam-Faridi N."/>
            <person name="Jones S."/>
            <person name="Jones-Rhoades M."/>
            <person name="Jorgensen R."/>
            <person name="Joshi C."/>
            <person name="Kangasjarvi J."/>
            <person name="Karlsson J."/>
            <person name="Kelleher C."/>
            <person name="Kirkpatrick R."/>
            <person name="Kirst M."/>
            <person name="Kohler A."/>
            <person name="Kalluri U."/>
            <person name="Larimer F."/>
            <person name="Leebens-Mack J."/>
            <person name="Leple J.C."/>
            <person name="Locascio P."/>
            <person name="Lou Y."/>
            <person name="Lucas S."/>
            <person name="Martin F."/>
            <person name="Montanini B."/>
            <person name="Napoli C."/>
            <person name="Nelson D.R."/>
            <person name="Nelson C."/>
            <person name="Nieminen K."/>
            <person name="Nilsson O."/>
            <person name="Pereda V."/>
            <person name="Peter G."/>
            <person name="Philippe R."/>
            <person name="Pilate G."/>
            <person name="Poliakov A."/>
            <person name="Razumovskaya J."/>
            <person name="Richardson P."/>
            <person name="Rinaldi C."/>
            <person name="Ritland K."/>
            <person name="Rouze P."/>
            <person name="Ryaboy D."/>
            <person name="Schmutz J."/>
            <person name="Schrader J."/>
            <person name="Segerman B."/>
            <person name="Shin H."/>
            <person name="Siddiqui A."/>
            <person name="Sterky F."/>
            <person name="Terry A."/>
            <person name="Tsai C.J."/>
            <person name="Uberbacher E."/>
            <person name="Unneberg P."/>
            <person name="Vahala J."/>
            <person name="Wall K."/>
            <person name="Wessler S."/>
            <person name="Yang G."/>
            <person name="Yin T."/>
            <person name="Douglas C."/>
            <person name="Marra M."/>
            <person name="Sandberg G."/>
            <person name="Van de Peer Y."/>
            <person name="Rokhsar D."/>
        </authorList>
    </citation>
    <scope>NUCLEOTIDE SEQUENCE [LARGE SCALE GENOMIC DNA]</scope>
    <source>
        <strain evidence="3">cv. Nisqually</strain>
    </source>
</reference>
<accession>A0A3N7HZZ0</accession>